<protein>
    <submittedName>
        <fullName evidence="5">Baseplate J/gp47 family protein</fullName>
    </submittedName>
</protein>
<dbReference type="PANTHER" id="PTHR37829:SF3">
    <property type="entry name" value="PROTEIN JAYE-RELATED"/>
    <property type="match status" value="1"/>
</dbReference>
<dbReference type="InterPro" id="IPR006949">
    <property type="entry name" value="Barrel_Baseplate_J-like"/>
</dbReference>
<evidence type="ECO:0000259" key="4">
    <source>
        <dbReference type="Pfam" id="PF26079"/>
    </source>
</evidence>
<dbReference type="PANTHER" id="PTHR37829">
    <property type="entry name" value="PHAGE-LIKE ELEMENT PBSX PROTEIN XKDT"/>
    <property type="match status" value="1"/>
</dbReference>
<dbReference type="Pfam" id="PF26079">
    <property type="entry name" value="Baseplate_J_C"/>
    <property type="match status" value="1"/>
</dbReference>
<dbReference type="Pfam" id="PF26078">
    <property type="entry name" value="Baseplate_J_M"/>
    <property type="match status" value="1"/>
</dbReference>
<proteinExistence type="inferred from homology"/>
<dbReference type="Proteomes" id="UP001568698">
    <property type="component" value="Unassembled WGS sequence"/>
</dbReference>
<dbReference type="InterPro" id="IPR058531">
    <property type="entry name" value="Baseplate_J_M"/>
</dbReference>
<dbReference type="InterPro" id="IPR058530">
    <property type="entry name" value="Baseplate_J-like_C"/>
</dbReference>
<organism evidence="5 6">
    <name type="scientific">Pseudodesulfovibrio karagichevae</name>
    <dbReference type="NCBI Taxonomy" id="3239305"/>
    <lineage>
        <taxon>Bacteria</taxon>
        <taxon>Pseudomonadati</taxon>
        <taxon>Thermodesulfobacteriota</taxon>
        <taxon>Desulfovibrionia</taxon>
        <taxon>Desulfovibrionales</taxon>
        <taxon>Desulfovibrionaceae</taxon>
    </lineage>
</organism>
<comment type="similarity">
    <text evidence="1">Belongs to the Mu gp47/PBSX XkdT family.</text>
</comment>
<keyword evidence="6" id="KW-1185">Reference proteome</keyword>
<evidence type="ECO:0000256" key="1">
    <source>
        <dbReference type="ARBA" id="ARBA00038087"/>
    </source>
</evidence>
<dbReference type="EMBL" id="JBGLYH010000018">
    <property type="protein sequence ID" value="MEZ7196759.1"/>
    <property type="molecule type" value="Genomic_DNA"/>
</dbReference>
<comment type="caution">
    <text evidence="5">The sequence shown here is derived from an EMBL/GenBank/DDBJ whole genome shotgun (WGS) entry which is preliminary data.</text>
</comment>
<accession>A0ABV4K1D4</accession>
<feature type="domain" description="Baseplate J-like central" evidence="3">
    <location>
        <begin position="210"/>
        <end position="270"/>
    </location>
</feature>
<name>A0ABV4K1D4_9BACT</name>
<reference evidence="5 6" key="1">
    <citation type="submission" date="2024-08" db="EMBL/GenBank/DDBJ databases">
        <title>Sulfate-reducing bacteria isolated from formation water of the oil field in Kazakhstan and description of Pseudodesulfovibrio sp.</title>
        <authorList>
            <person name="Bidzhieva S.K."/>
            <person name="Tourova T.P."/>
            <person name="Grouzdev D.S."/>
            <person name="Beletsky A.V."/>
            <person name="Sokolova D.S."/>
            <person name="Samigullina S.R."/>
            <person name="Poltaraus A.B."/>
            <person name="Avtukh A.N."/>
            <person name="Tereshina V.M."/>
            <person name="Zhaparov N.S."/>
            <person name="Mardanov A.V."/>
            <person name="Nazina T.N."/>
        </authorList>
    </citation>
    <scope>NUCLEOTIDE SEQUENCE [LARGE SCALE GENOMIC DNA]</scope>
    <source>
        <strain evidence="5 6">9FUS</strain>
    </source>
</reference>
<dbReference type="InterPro" id="IPR052399">
    <property type="entry name" value="Phage_Baseplate_Assmbl_Protein"/>
</dbReference>
<dbReference type="Pfam" id="PF04865">
    <property type="entry name" value="Baseplate_J"/>
    <property type="match status" value="1"/>
</dbReference>
<evidence type="ECO:0000313" key="5">
    <source>
        <dbReference type="EMBL" id="MEZ7196759.1"/>
    </source>
</evidence>
<sequence>MSKTLDDVRSMVFGHVEDVQEEYAAKGWLPRRLNLNKGVVRGLLEIFCWGLYQLYQLLAAVFEQAAPKTATDEAWMEWHAEQVEAPRKQATKARGMVRFARVSTSGNVPIPAGKIVRTETDGAGQVYRYVTTQDAVIQNGMNEVAVPVEAEEYGAAANASAGQITEMVTAISGVDAVANSADWLTSEGADIEPLDKLRERYILRWMGNNGMTKYAYASWALSVTGTVAVKVLDQHPRGQGTVDVIVKGAAGIPTDALLEDVRQAVATGAKPEDVQAGPPVNDDWQARGPQAVPLAISGALTLYPGTHADSAKAEAAQRLRALFTDPAKVKGITPLQIGEDVTLDRLTAAVMAVTGVKKVDWAAPVGDVAVAADALATLASLTLTAAEASEE</sequence>
<dbReference type="RefSeq" id="WP_371386280.1">
    <property type="nucleotide sequence ID" value="NZ_JBGLYH010000018.1"/>
</dbReference>
<feature type="domain" description="Baseplate J-like C-terminal" evidence="4">
    <location>
        <begin position="295"/>
        <end position="383"/>
    </location>
</feature>
<evidence type="ECO:0000313" key="6">
    <source>
        <dbReference type="Proteomes" id="UP001568698"/>
    </source>
</evidence>
<evidence type="ECO:0000259" key="2">
    <source>
        <dbReference type="Pfam" id="PF04865"/>
    </source>
</evidence>
<evidence type="ECO:0000259" key="3">
    <source>
        <dbReference type="Pfam" id="PF26078"/>
    </source>
</evidence>
<feature type="domain" description="Baseplate protein J-like barrel" evidence="2">
    <location>
        <begin position="98"/>
        <end position="184"/>
    </location>
</feature>
<gene>
    <name evidence="5" type="ORF">AB6M95_08375</name>
</gene>